<accession>A0A9P4II94</accession>
<keyword evidence="1" id="KW-1133">Transmembrane helix</keyword>
<keyword evidence="1" id="KW-0812">Transmembrane</keyword>
<evidence type="ECO:0000313" key="2">
    <source>
        <dbReference type="EMBL" id="KAF2100132.1"/>
    </source>
</evidence>
<dbReference type="AlphaFoldDB" id="A0A9P4II94"/>
<dbReference type="EMBL" id="ML978125">
    <property type="protein sequence ID" value="KAF2100132.1"/>
    <property type="molecule type" value="Genomic_DNA"/>
</dbReference>
<evidence type="ECO:0000313" key="3">
    <source>
        <dbReference type="Proteomes" id="UP000799772"/>
    </source>
</evidence>
<reference evidence="2" key="1">
    <citation type="journal article" date="2020" name="Stud. Mycol.">
        <title>101 Dothideomycetes genomes: a test case for predicting lifestyles and emergence of pathogens.</title>
        <authorList>
            <person name="Haridas S."/>
            <person name="Albert R."/>
            <person name="Binder M."/>
            <person name="Bloem J."/>
            <person name="Labutti K."/>
            <person name="Salamov A."/>
            <person name="Andreopoulos B."/>
            <person name="Baker S."/>
            <person name="Barry K."/>
            <person name="Bills G."/>
            <person name="Bluhm B."/>
            <person name="Cannon C."/>
            <person name="Castanera R."/>
            <person name="Culley D."/>
            <person name="Daum C."/>
            <person name="Ezra D."/>
            <person name="Gonzalez J."/>
            <person name="Henrissat B."/>
            <person name="Kuo A."/>
            <person name="Liang C."/>
            <person name="Lipzen A."/>
            <person name="Lutzoni F."/>
            <person name="Magnuson J."/>
            <person name="Mondo S."/>
            <person name="Nolan M."/>
            <person name="Ohm R."/>
            <person name="Pangilinan J."/>
            <person name="Park H.-J."/>
            <person name="Ramirez L."/>
            <person name="Alfaro M."/>
            <person name="Sun H."/>
            <person name="Tritt A."/>
            <person name="Yoshinaga Y."/>
            <person name="Zwiers L.-H."/>
            <person name="Turgeon B."/>
            <person name="Goodwin S."/>
            <person name="Spatafora J."/>
            <person name="Crous P."/>
            <person name="Grigoriev I."/>
        </authorList>
    </citation>
    <scope>NUCLEOTIDE SEQUENCE</scope>
    <source>
        <strain evidence="2">CBS 133067</strain>
    </source>
</reference>
<proteinExistence type="predicted"/>
<keyword evidence="3" id="KW-1185">Reference proteome</keyword>
<evidence type="ECO:0000256" key="1">
    <source>
        <dbReference type="SAM" id="Phobius"/>
    </source>
</evidence>
<comment type="caution">
    <text evidence="2">The sequence shown here is derived from an EMBL/GenBank/DDBJ whole genome shotgun (WGS) entry which is preliminary data.</text>
</comment>
<dbReference type="Proteomes" id="UP000799772">
    <property type="component" value="Unassembled WGS sequence"/>
</dbReference>
<name>A0A9P4II94_9PEZI</name>
<protein>
    <submittedName>
        <fullName evidence="2">Uncharacterized protein</fullName>
    </submittedName>
</protein>
<feature type="transmembrane region" description="Helical" evidence="1">
    <location>
        <begin position="6"/>
        <end position="24"/>
    </location>
</feature>
<keyword evidence="1" id="KW-0472">Membrane</keyword>
<gene>
    <name evidence="2" type="ORF">NA57DRAFT_75632</name>
</gene>
<dbReference type="OrthoDB" id="2588793at2759"/>
<sequence>MTSYTIATACLLLITYLFFFWDSLPSLPERLRSEHLTEQFHLPAVPPPLTEQCVDPYRRPGYLFVDTENGDYNETRYIPYPSDFLDVADPPSAKYPYDAKANGEIWFDEDSRPEDSFLNHPFTPTQWMNLAIEESRSRTSGFAKDDRLSWLEGRVVLFLSDSVDRYNIEWFCDEFRKRANDTKAKFAVLTLSSGKPSVWDRKNWLGVAKEHYGVNSSMATFARQLVWDEIRFYAARAEKLIRFLQEKLGKDVPMMLRTITLDRDKMAKDVQPYDMDKLNRLIGEKHGIEVFEWGKIIAGHADLYKDNLHPGHGAASWLWSNMVLEYLARAVGAGTEGGARREREPYFDGWQMCHKQNM</sequence>
<organism evidence="2 3">
    <name type="scientific">Rhizodiscina lignyota</name>
    <dbReference type="NCBI Taxonomy" id="1504668"/>
    <lineage>
        <taxon>Eukaryota</taxon>
        <taxon>Fungi</taxon>
        <taxon>Dikarya</taxon>
        <taxon>Ascomycota</taxon>
        <taxon>Pezizomycotina</taxon>
        <taxon>Dothideomycetes</taxon>
        <taxon>Pleosporomycetidae</taxon>
        <taxon>Aulographales</taxon>
        <taxon>Rhizodiscinaceae</taxon>
        <taxon>Rhizodiscina</taxon>
    </lineage>
</organism>